<organism evidence="1 2">
    <name type="scientific">Limnoglobus roseus</name>
    <dbReference type="NCBI Taxonomy" id="2598579"/>
    <lineage>
        <taxon>Bacteria</taxon>
        <taxon>Pseudomonadati</taxon>
        <taxon>Planctomycetota</taxon>
        <taxon>Planctomycetia</taxon>
        <taxon>Gemmatales</taxon>
        <taxon>Gemmataceae</taxon>
        <taxon>Limnoglobus</taxon>
    </lineage>
</organism>
<evidence type="ECO:0000313" key="1">
    <source>
        <dbReference type="EMBL" id="QEL15995.1"/>
    </source>
</evidence>
<name>A0A5C1ABM9_9BACT</name>
<reference evidence="2" key="1">
    <citation type="submission" date="2019-08" db="EMBL/GenBank/DDBJ databases">
        <title>Limnoglobus roseus gen. nov., sp. nov., a novel freshwater planctomycete with a giant genome from the family Gemmataceae.</title>
        <authorList>
            <person name="Kulichevskaya I.S."/>
            <person name="Naumoff D.G."/>
            <person name="Miroshnikov K."/>
            <person name="Ivanova A."/>
            <person name="Philippov D.A."/>
            <person name="Hakobyan A."/>
            <person name="Rijpstra I.C."/>
            <person name="Sinninghe Damste J.S."/>
            <person name="Liesack W."/>
            <person name="Dedysh S.N."/>
        </authorList>
    </citation>
    <scope>NUCLEOTIDE SEQUENCE [LARGE SCALE GENOMIC DNA]</scope>
    <source>
        <strain evidence="2">PX52</strain>
    </source>
</reference>
<dbReference type="OrthoDB" id="255663at2"/>
<dbReference type="RefSeq" id="WP_149110761.1">
    <property type="nucleotide sequence ID" value="NZ_CP042425.1"/>
</dbReference>
<sequence length="521" mass="57050">MFTWPTILVFAAVISGGPITVAKVQMSPLAVPSLRTRPPLTADQKTHILKLIARLAEVDRPDVGYSQTLSGSAFLPVPGQVHELAWTLTHHGLDTSQSLRDLVALGPDSLPFLLDSLGDKTPTKLTFEHGGADASPIGMGCTWLSDELPRGNDLNPREARVPATLECRGKHGDHVQTYVVKVGDLCLVAIGQIVGRPYMAARYQMTSCTVINSPVEDADLRGRVRKIWASGDPTQTLYDSLWTDYRTTGVPQGPDLTGWNYGSRFQRSAALRLLYYFPEEAAPVLVARLAKLDVTKAEEGKVAFNRQGVANGGIYADELIPAVSWCKRPEVREAVRGIFRRTTEAHYFSKAVAAFDEAERDVIVKKADELLAVLTLDERKDGVQYLLLEVASDRAGSASAPLFRGQIGKSDPVSLGSMAGVLGRAKGDWPVELLRPLLDDQRQTDRVYYVRTKNWKPPVPTPLRIGGQDDGYEKVPVRVCDAAAEAMGEILPATAGKFPDEPDRTTVDQYVSRLKQKLPSK</sequence>
<dbReference type="Proteomes" id="UP000324974">
    <property type="component" value="Chromosome"/>
</dbReference>
<dbReference type="KEGG" id="lrs:PX52LOC_02932"/>
<evidence type="ECO:0000313" key="2">
    <source>
        <dbReference type="Proteomes" id="UP000324974"/>
    </source>
</evidence>
<gene>
    <name evidence="1" type="ORF">PX52LOC_02932</name>
</gene>
<keyword evidence="2" id="KW-1185">Reference proteome</keyword>
<accession>A0A5C1ABM9</accession>
<proteinExistence type="predicted"/>
<protein>
    <submittedName>
        <fullName evidence="1">HEAT repeat domain-containing protein</fullName>
    </submittedName>
</protein>
<dbReference type="EMBL" id="CP042425">
    <property type="protein sequence ID" value="QEL15995.1"/>
    <property type="molecule type" value="Genomic_DNA"/>
</dbReference>
<dbReference type="AlphaFoldDB" id="A0A5C1ABM9"/>